<dbReference type="InterPro" id="IPR011044">
    <property type="entry name" value="Quino_amine_DH_bsu"/>
</dbReference>
<evidence type="ECO:0000256" key="2">
    <source>
        <dbReference type="SAM" id="SignalP"/>
    </source>
</evidence>
<dbReference type="Proteomes" id="UP000018837">
    <property type="component" value="Unassembled WGS sequence"/>
</dbReference>
<gene>
    <name evidence="3" type="ORF">N425_07800</name>
</gene>
<evidence type="ECO:0000313" key="3">
    <source>
        <dbReference type="EMBL" id="ETK01791.1"/>
    </source>
</evidence>
<dbReference type="AlphaFoldDB" id="W2C5S0"/>
<comment type="caution">
    <text evidence="3">The sequence shown here is derived from an EMBL/GenBank/DDBJ whole genome shotgun (WGS) entry which is preliminary data.</text>
</comment>
<evidence type="ECO:0000313" key="4">
    <source>
        <dbReference type="Proteomes" id="UP000018837"/>
    </source>
</evidence>
<evidence type="ECO:0008006" key="5">
    <source>
        <dbReference type="Google" id="ProtNLM"/>
    </source>
</evidence>
<sequence length="423" mass="45877">MKKSNLYGLLPTVAAALALMLSTSCGENDTPTPKPEPKPGPNPTPEEAVHHYAFAANVDNAFYITTFEDFKEGLKTDFKGAIKLASGHLFIEKFGDYVYMQSGSMYGQGGEQTLYKYALSKTGRLSEKPVAQLAFPGSPNVVEIIFASETKAYAVTTGSRGQLIVINPSTMTVVKEIDLSAYAEGDNDPDGGNGIVRDGKLFLPLNQAKSMQEILPTAAQVAVIDVATDRVEKVIKDERATSLGMVGHTCPVTDEAGNIYFYTGPRSAMMAQFMPGKGYKDGLLRIKKGETDFDKDFYMSLQTANGGEVGSYGLYMTYGGNGKIYLMLYKPSLVTEKDDPNMTKNRSFVPYEVDVRAKTGRVLPMPATTAWTSSAIIRVGNAIYFGEQTSEGIGFYRYDMTTGKGSNKPTVETPSGAYKVIAL</sequence>
<dbReference type="PROSITE" id="PS51257">
    <property type="entry name" value="PROKAR_LIPOPROTEIN"/>
    <property type="match status" value="1"/>
</dbReference>
<dbReference type="EMBL" id="AYUF01000434">
    <property type="protein sequence ID" value="ETK01791.1"/>
    <property type="molecule type" value="Genomic_DNA"/>
</dbReference>
<feature type="chain" id="PRO_5004812394" description="DUF4374 domain-containing protein" evidence="2">
    <location>
        <begin position="27"/>
        <end position="423"/>
    </location>
</feature>
<dbReference type="InterPro" id="IPR015943">
    <property type="entry name" value="WD40/YVTN_repeat-like_dom_sf"/>
</dbReference>
<dbReference type="SUPFAM" id="SSF50969">
    <property type="entry name" value="YVTN repeat-like/Quinoprotein amine dehydrogenase"/>
    <property type="match status" value="1"/>
</dbReference>
<feature type="region of interest" description="Disordered" evidence="1">
    <location>
        <begin position="25"/>
        <end position="47"/>
    </location>
</feature>
<feature type="compositionally biased region" description="Pro residues" evidence="1">
    <location>
        <begin position="32"/>
        <end position="44"/>
    </location>
</feature>
<accession>W2C5S0</accession>
<dbReference type="PATRIC" id="fig|1411148.3.peg.1209"/>
<organism evidence="3 4">
    <name type="scientific">Tannerella sp. oral taxon BU063 isolate Cell 2</name>
    <dbReference type="NCBI Taxonomy" id="1411148"/>
    <lineage>
        <taxon>Bacteria</taxon>
        <taxon>Pseudomonadati</taxon>
        <taxon>Bacteroidota</taxon>
        <taxon>Bacteroidia</taxon>
        <taxon>Bacteroidales</taxon>
        <taxon>Tannerellaceae</taxon>
        <taxon>Tannerella</taxon>
    </lineage>
</organism>
<keyword evidence="2" id="KW-0732">Signal</keyword>
<feature type="signal peptide" evidence="2">
    <location>
        <begin position="1"/>
        <end position="26"/>
    </location>
</feature>
<name>W2C5S0_9BACT</name>
<protein>
    <recommendedName>
        <fullName evidence="5">DUF4374 domain-containing protein</fullName>
    </recommendedName>
</protein>
<proteinExistence type="predicted"/>
<reference evidence="3 4" key="1">
    <citation type="submission" date="2013-11" db="EMBL/GenBank/DDBJ databases">
        <title>Single cell genomics of uncultured Tannerella BU063 (oral taxon 286).</title>
        <authorList>
            <person name="Beall C.J."/>
            <person name="Campbell A.G."/>
            <person name="Griffen A.L."/>
            <person name="Podar M."/>
            <person name="Leys E.J."/>
        </authorList>
    </citation>
    <scope>NUCLEOTIDE SEQUENCE [LARGE SCALE GENOMIC DNA]</scope>
    <source>
        <strain evidence="3">Cell 2</strain>
    </source>
</reference>
<dbReference type="Gene3D" id="2.130.10.10">
    <property type="entry name" value="YVTN repeat-like/Quinoprotein amine dehydrogenase"/>
    <property type="match status" value="1"/>
</dbReference>
<evidence type="ECO:0000256" key="1">
    <source>
        <dbReference type="SAM" id="MobiDB-lite"/>
    </source>
</evidence>